<dbReference type="Pfam" id="PF01590">
    <property type="entry name" value="GAF"/>
    <property type="match status" value="1"/>
</dbReference>
<dbReference type="EC" id="2.7.13.3" evidence="3"/>
<keyword evidence="8" id="KW-0175">Coiled coil</keyword>
<feature type="transmembrane region" description="Helical" evidence="7">
    <location>
        <begin position="107"/>
        <end position="132"/>
    </location>
</feature>
<keyword evidence="5" id="KW-0808">Transferase</keyword>
<feature type="transmembrane region" description="Helical" evidence="7">
    <location>
        <begin position="12"/>
        <end position="32"/>
    </location>
</feature>
<feature type="domain" description="Phytochrome chromophore attachment site" evidence="9">
    <location>
        <begin position="426"/>
        <end position="561"/>
    </location>
</feature>
<dbReference type="PROSITE" id="PS50046">
    <property type="entry name" value="PHYTOCHROME_2"/>
    <property type="match status" value="1"/>
</dbReference>
<keyword evidence="4" id="KW-0597">Phosphoprotein</keyword>
<evidence type="ECO:0000259" key="11">
    <source>
        <dbReference type="PROSITE" id="PS50924"/>
    </source>
</evidence>
<reference evidence="12" key="1">
    <citation type="submission" date="2021-05" db="EMBL/GenBank/DDBJ databases">
        <authorList>
            <person name="Pietrasiak N."/>
            <person name="Ward R."/>
            <person name="Stajich J.E."/>
            <person name="Kurbessoian T."/>
        </authorList>
    </citation>
    <scope>NUCLEOTIDE SEQUENCE</scope>
    <source>
        <strain evidence="12">UHER 2000/2452</strain>
    </source>
</reference>
<dbReference type="InterPro" id="IPR003661">
    <property type="entry name" value="HisK_dim/P_dom"/>
</dbReference>
<dbReference type="Gene3D" id="3.30.450.20">
    <property type="entry name" value="PAS domain"/>
    <property type="match status" value="1"/>
</dbReference>
<dbReference type="SMART" id="SM00387">
    <property type="entry name" value="HATPase_c"/>
    <property type="match status" value="1"/>
</dbReference>
<feature type="transmembrane region" description="Helical" evidence="7">
    <location>
        <begin position="220"/>
        <end position="244"/>
    </location>
</feature>
<sequence>MTDFLDTDYNIQLVTISVLIAVLASYTAIDMAGRVTATQGRAQIGWLVSGAVAMGAGIWSMHFIGMLAFRLPVLVYYDFLTVLVSVLPAIIASGLALFWVSRPTLGWLQLLGGSLLMGLGIVSMHYIGMAAMHTSAVMHYDLQLVALSVLIAIAVSFAGLFLVFQLREETKSNQIWKKLLAAMIMGAAIPTMHYIGMAAACFSPLPNILLESNLQPPEDLVSLAAAVVIGTLLILGLALLTAFFDRRLSAQIIYAQASQESQKYLKTILQGIQVGVLVIEEDAQVQLSNRAALDLLNFSTEIELQHLWNRAVTCQLDSPHSAPSEGQLLDSIQPVLQKIIAKQLVQNAVVYVAASAHQEPTALLVNAVPLQLAHTSVTQMVCTFSEITELKQTENRLKESEAKFRDLATQEELLNHLSNQIRQSLDLPTILQIAVSEVRKIFETDRALIYQFDPNWRGQVILEDVAESWLPTIGEAADNCFPRECLERYRDGEIRAIHNVVEAGLDSDHLQFLQRLQVQANLIVPIIMGNQLWGLLIVHQCSCPRVWKGEEGNLLRRLASQLGIAIQQSDLYTKAEQSAMQAHAQAQQLRESEAQLKQQAQALQQTLQELQSLQLQLVQSEKMSSLGQLVAGIAHEINNPVNFIHGNLVYVQDHAQNLLNYVQLYQKHYPNPAEEIQVEAEKIDLEFLQEDLTKILNSMKLGTDRICQIVLSLRNFSRMDEADFKAVDIHTGIDSTLMILQHQLKTRPEHPAIEVVRNYAELPLVECYPGQLNQALMNILTNAIDALKDANANQTTQGIKTNSNQITIRTAMIDRQWVEIAIVDNGPGIPEAEKERIFDPFFTTKSIGKGTGMGLSISYQIIVEKHGGKLECFSNPNQGTEFVIQIPIQH</sequence>
<dbReference type="Pfam" id="PF03707">
    <property type="entry name" value="MHYT"/>
    <property type="match status" value="3"/>
</dbReference>
<evidence type="ECO:0000256" key="6">
    <source>
        <dbReference type="ARBA" id="ARBA00023012"/>
    </source>
</evidence>
<name>A0A951UM10_9CYAN</name>
<feature type="transmembrane region" description="Helical" evidence="7">
    <location>
        <begin position="179"/>
        <end position="200"/>
    </location>
</feature>
<feature type="transmembrane region" description="Helical" evidence="7">
    <location>
        <begin position="44"/>
        <end position="69"/>
    </location>
</feature>
<evidence type="ECO:0000259" key="10">
    <source>
        <dbReference type="PROSITE" id="PS50109"/>
    </source>
</evidence>
<dbReference type="SUPFAM" id="SSF47384">
    <property type="entry name" value="Homodimeric domain of signal transducing histidine kinase"/>
    <property type="match status" value="1"/>
</dbReference>
<accession>A0A951UM10</accession>
<dbReference type="InterPro" id="IPR036097">
    <property type="entry name" value="HisK_dim/P_sf"/>
</dbReference>
<evidence type="ECO:0000256" key="8">
    <source>
        <dbReference type="SAM" id="Coils"/>
    </source>
</evidence>
<dbReference type="Pfam" id="PF02518">
    <property type="entry name" value="HATPase_c"/>
    <property type="match status" value="1"/>
</dbReference>
<dbReference type="PROSITE" id="PS50924">
    <property type="entry name" value="MHYT"/>
    <property type="match status" value="1"/>
</dbReference>
<evidence type="ECO:0000256" key="4">
    <source>
        <dbReference type="ARBA" id="ARBA00022553"/>
    </source>
</evidence>
<dbReference type="InterPro" id="IPR003594">
    <property type="entry name" value="HATPase_dom"/>
</dbReference>
<dbReference type="SUPFAM" id="SSF55781">
    <property type="entry name" value="GAF domain-like"/>
    <property type="match status" value="1"/>
</dbReference>
<evidence type="ECO:0000256" key="1">
    <source>
        <dbReference type="ARBA" id="ARBA00000085"/>
    </source>
</evidence>
<gene>
    <name evidence="12" type="ORF">KME15_06445</name>
</gene>
<proteinExistence type="inferred from homology"/>
<dbReference type="InterPro" id="IPR005330">
    <property type="entry name" value="MHYT_dom"/>
</dbReference>
<keyword evidence="7" id="KW-0812">Transmembrane</keyword>
<dbReference type="InterPro" id="IPR029016">
    <property type="entry name" value="GAF-like_dom_sf"/>
</dbReference>
<dbReference type="PANTHER" id="PTHR43065">
    <property type="entry name" value="SENSOR HISTIDINE KINASE"/>
    <property type="match status" value="1"/>
</dbReference>
<feature type="domain" description="Histidine kinase" evidence="10">
    <location>
        <begin position="632"/>
        <end position="890"/>
    </location>
</feature>
<dbReference type="SMART" id="SM00065">
    <property type="entry name" value="GAF"/>
    <property type="match status" value="1"/>
</dbReference>
<dbReference type="EMBL" id="JAHHHD010000005">
    <property type="protein sequence ID" value="MBW4658294.1"/>
    <property type="molecule type" value="Genomic_DNA"/>
</dbReference>
<feature type="transmembrane region" description="Helical" evidence="7">
    <location>
        <begin position="75"/>
        <end position="100"/>
    </location>
</feature>
<evidence type="ECO:0000313" key="13">
    <source>
        <dbReference type="Proteomes" id="UP000757435"/>
    </source>
</evidence>
<keyword evidence="7" id="KW-1133">Transmembrane helix</keyword>
<evidence type="ECO:0000256" key="3">
    <source>
        <dbReference type="ARBA" id="ARBA00012438"/>
    </source>
</evidence>
<comment type="catalytic activity">
    <reaction evidence="1">
        <text>ATP + protein L-histidine = ADP + protein N-phospho-L-histidine.</text>
        <dbReference type="EC" id="2.7.13.3"/>
    </reaction>
</comment>
<organism evidence="12 13">
    <name type="scientific">Drouetiella hepatica Uher 2000/2452</name>
    <dbReference type="NCBI Taxonomy" id="904376"/>
    <lineage>
        <taxon>Bacteria</taxon>
        <taxon>Bacillati</taxon>
        <taxon>Cyanobacteriota</taxon>
        <taxon>Cyanophyceae</taxon>
        <taxon>Oculatellales</taxon>
        <taxon>Oculatellaceae</taxon>
        <taxon>Drouetiella</taxon>
    </lineage>
</organism>
<evidence type="ECO:0000259" key="9">
    <source>
        <dbReference type="PROSITE" id="PS50046"/>
    </source>
</evidence>
<dbReference type="InterPro" id="IPR005467">
    <property type="entry name" value="His_kinase_dom"/>
</dbReference>
<dbReference type="AlphaFoldDB" id="A0A951UM10"/>
<dbReference type="InterPro" id="IPR003018">
    <property type="entry name" value="GAF"/>
</dbReference>
<dbReference type="Gene3D" id="3.30.565.10">
    <property type="entry name" value="Histidine kinase-like ATPase, C-terminal domain"/>
    <property type="match status" value="1"/>
</dbReference>
<keyword evidence="7" id="KW-0472">Membrane</keyword>
<comment type="similarity">
    <text evidence="2">In the N-terminal section; belongs to the phytochrome family.</text>
</comment>
<dbReference type="InterPro" id="IPR004358">
    <property type="entry name" value="Sig_transdc_His_kin-like_C"/>
</dbReference>
<dbReference type="SUPFAM" id="SSF55874">
    <property type="entry name" value="ATPase domain of HSP90 chaperone/DNA topoisomerase II/histidine kinase"/>
    <property type="match status" value="1"/>
</dbReference>
<evidence type="ECO:0000256" key="2">
    <source>
        <dbReference type="ARBA" id="ARBA00006402"/>
    </source>
</evidence>
<evidence type="ECO:0000313" key="12">
    <source>
        <dbReference type="EMBL" id="MBW4658294.1"/>
    </source>
</evidence>
<comment type="caution">
    <text evidence="12">The sequence shown here is derived from an EMBL/GenBank/DDBJ whole genome shotgun (WGS) entry which is preliminary data.</text>
</comment>
<dbReference type="Proteomes" id="UP000757435">
    <property type="component" value="Unassembled WGS sequence"/>
</dbReference>
<evidence type="ECO:0000256" key="7">
    <source>
        <dbReference type="PROSITE-ProRule" id="PRU00244"/>
    </source>
</evidence>
<dbReference type="PANTHER" id="PTHR43065:SF50">
    <property type="entry name" value="HISTIDINE KINASE"/>
    <property type="match status" value="1"/>
</dbReference>
<keyword evidence="6" id="KW-0902">Two-component regulatory system</keyword>
<feature type="domain" description="MHYT" evidence="11">
    <location>
        <begin position="9"/>
        <end position="203"/>
    </location>
</feature>
<dbReference type="PROSITE" id="PS50109">
    <property type="entry name" value="HIS_KIN"/>
    <property type="match status" value="1"/>
</dbReference>
<dbReference type="PRINTS" id="PR00344">
    <property type="entry name" value="BCTRLSENSOR"/>
</dbReference>
<dbReference type="CDD" id="cd00082">
    <property type="entry name" value="HisKA"/>
    <property type="match status" value="1"/>
</dbReference>
<dbReference type="InterPro" id="IPR016132">
    <property type="entry name" value="Phyto_chromo_attachment"/>
</dbReference>
<evidence type="ECO:0000256" key="5">
    <source>
        <dbReference type="ARBA" id="ARBA00022777"/>
    </source>
</evidence>
<feature type="transmembrane region" description="Helical" evidence="7">
    <location>
        <begin position="144"/>
        <end position="167"/>
    </location>
</feature>
<protein>
    <recommendedName>
        <fullName evidence="3">histidine kinase</fullName>
        <ecNumber evidence="3">2.7.13.3</ecNumber>
    </recommendedName>
</protein>
<dbReference type="Gene3D" id="1.10.287.130">
    <property type="match status" value="1"/>
</dbReference>
<feature type="coiled-coil region" evidence="8">
    <location>
        <begin position="572"/>
        <end position="623"/>
    </location>
</feature>
<dbReference type="GO" id="GO:0000155">
    <property type="term" value="F:phosphorelay sensor kinase activity"/>
    <property type="evidence" value="ECO:0007669"/>
    <property type="project" value="InterPro"/>
</dbReference>
<dbReference type="Gene3D" id="3.30.450.40">
    <property type="match status" value="1"/>
</dbReference>
<keyword evidence="5" id="KW-0418">Kinase</keyword>
<dbReference type="GO" id="GO:0016020">
    <property type="term" value="C:membrane"/>
    <property type="evidence" value="ECO:0007669"/>
    <property type="project" value="UniProtKB-UniRule"/>
</dbReference>
<reference evidence="12" key="2">
    <citation type="journal article" date="2022" name="Microbiol. Resour. Announc.">
        <title>Metagenome Sequencing to Explore Phylogenomics of Terrestrial Cyanobacteria.</title>
        <authorList>
            <person name="Ward R.D."/>
            <person name="Stajich J.E."/>
            <person name="Johansen J.R."/>
            <person name="Huntemann M."/>
            <person name="Clum A."/>
            <person name="Foster B."/>
            <person name="Foster B."/>
            <person name="Roux S."/>
            <person name="Palaniappan K."/>
            <person name="Varghese N."/>
            <person name="Mukherjee S."/>
            <person name="Reddy T.B.K."/>
            <person name="Daum C."/>
            <person name="Copeland A."/>
            <person name="Chen I.A."/>
            <person name="Ivanova N.N."/>
            <person name="Kyrpides N.C."/>
            <person name="Shapiro N."/>
            <person name="Eloe-Fadrosh E.A."/>
            <person name="Pietrasiak N."/>
        </authorList>
    </citation>
    <scope>NUCLEOTIDE SEQUENCE</scope>
    <source>
        <strain evidence="12">UHER 2000/2452</strain>
    </source>
</reference>
<dbReference type="InterPro" id="IPR036890">
    <property type="entry name" value="HATPase_C_sf"/>
</dbReference>